<evidence type="ECO:0000256" key="5">
    <source>
        <dbReference type="SAM" id="MobiDB-lite"/>
    </source>
</evidence>
<dbReference type="GO" id="GO:0008677">
    <property type="term" value="F:2-dehydropantoate 2-reductase activity"/>
    <property type="evidence" value="ECO:0007669"/>
    <property type="project" value="UniProtKB-EC"/>
</dbReference>
<evidence type="ECO:0000259" key="7">
    <source>
        <dbReference type="Pfam" id="PF08546"/>
    </source>
</evidence>
<dbReference type="Gene3D" id="1.10.1040.10">
    <property type="entry name" value="N-(1-d-carboxylethyl)-l-norvaline Dehydrogenase, domain 2"/>
    <property type="match status" value="1"/>
</dbReference>
<dbReference type="PANTHER" id="PTHR21708">
    <property type="entry name" value="PROBABLE 2-DEHYDROPANTOATE 2-REDUCTASE"/>
    <property type="match status" value="1"/>
</dbReference>
<protein>
    <recommendedName>
        <fullName evidence="4">2-dehydropantoate 2-reductase</fullName>
        <ecNumber evidence="4">1.1.1.169</ecNumber>
    </recommendedName>
    <alternativeName>
        <fullName evidence="4">Ketopantoate reductase</fullName>
    </alternativeName>
</protein>
<name>A0A9Q8P8J0_PASFU</name>
<accession>A0A9Q8P8J0</accession>
<keyword evidence="3 4" id="KW-0560">Oxidoreductase</keyword>
<organism evidence="8 9">
    <name type="scientific">Passalora fulva</name>
    <name type="common">Tomato leaf mold</name>
    <name type="synonym">Cladosporium fulvum</name>
    <dbReference type="NCBI Taxonomy" id="5499"/>
    <lineage>
        <taxon>Eukaryota</taxon>
        <taxon>Fungi</taxon>
        <taxon>Dikarya</taxon>
        <taxon>Ascomycota</taxon>
        <taxon>Pezizomycotina</taxon>
        <taxon>Dothideomycetes</taxon>
        <taxon>Dothideomycetidae</taxon>
        <taxon>Mycosphaerellales</taxon>
        <taxon>Mycosphaerellaceae</taxon>
        <taxon>Fulvia</taxon>
    </lineage>
</organism>
<dbReference type="Gene3D" id="3.40.50.720">
    <property type="entry name" value="NAD(P)-binding Rossmann-like Domain"/>
    <property type="match status" value="1"/>
</dbReference>
<evidence type="ECO:0000313" key="8">
    <source>
        <dbReference type="EMBL" id="UJO17057.1"/>
    </source>
</evidence>
<dbReference type="Pfam" id="PF08546">
    <property type="entry name" value="ApbA_C"/>
    <property type="match status" value="1"/>
</dbReference>
<keyword evidence="9" id="KW-1185">Reference proteome</keyword>
<dbReference type="Pfam" id="PF02558">
    <property type="entry name" value="ApbA"/>
    <property type="match status" value="1"/>
</dbReference>
<dbReference type="EMBL" id="CP090166">
    <property type="protein sequence ID" value="UJO17057.1"/>
    <property type="molecule type" value="Genomic_DNA"/>
</dbReference>
<dbReference type="InterPro" id="IPR051402">
    <property type="entry name" value="KPR-Related"/>
</dbReference>
<gene>
    <name evidence="8" type="ORF">CLAFUR5_04317</name>
</gene>
<dbReference type="PANTHER" id="PTHR21708:SF30">
    <property type="entry name" value="2-DEHYDROPANTOATE 2-REDUCTASE-RELATED"/>
    <property type="match status" value="1"/>
</dbReference>
<dbReference type="InterPro" id="IPR036291">
    <property type="entry name" value="NAD(P)-bd_dom_sf"/>
</dbReference>
<dbReference type="EC" id="1.1.1.169" evidence="4"/>
<evidence type="ECO:0000256" key="1">
    <source>
        <dbReference type="ARBA" id="ARBA00007870"/>
    </source>
</evidence>
<evidence type="ECO:0000259" key="6">
    <source>
        <dbReference type="Pfam" id="PF02558"/>
    </source>
</evidence>
<evidence type="ECO:0000256" key="4">
    <source>
        <dbReference type="RuleBase" id="RU362068"/>
    </source>
</evidence>
<sequence>MTTKVLFFGSGAVGAVYAYLLMKAGCEVTAVCRSNYDAVKKDGFHIDSERLGKGIHIKPLVVRTCDEADGPFDYVVVSCKAFPDANTSQTIAPAVTKGHTTIALFQNGIGIEEEYAAAFPSNPLLSVSVYLPTTQTSPGHIEMGNVEMLEIGPHPAPGASGYNSTAEASAEQLVRLFKSAGGNPHYYANIQERRWSKLLLNASWNPISALSLTRDLAFLASSSSSHDVIHGIMSEVKEIAQALGYTSVDEAAAEKSFNIVKVREGTSHPGVEPSMLVDILYGRRMEVEVILGNPVRIAKRLGFAVPRLEMLYALSKALDEATQHRKPGKSLETDDLKKQGASTT</sequence>
<feature type="domain" description="Ketopantoate reductase N-terminal" evidence="6">
    <location>
        <begin position="6"/>
        <end position="154"/>
    </location>
</feature>
<dbReference type="InterPro" id="IPR013332">
    <property type="entry name" value="KPR_N"/>
</dbReference>
<evidence type="ECO:0000256" key="2">
    <source>
        <dbReference type="ARBA" id="ARBA00022857"/>
    </source>
</evidence>
<feature type="region of interest" description="Disordered" evidence="5">
    <location>
        <begin position="323"/>
        <end position="344"/>
    </location>
</feature>
<reference evidence="8" key="2">
    <citation type="journal article" date="2022" name="Microb. Genom.">
        <title>A chromosome-scale genome assembly of the tomato pathogen Cladosporium fulvum reveals a compartmentalized genome architecture and the presence of a dispensable chromosome.</title>
        <authorList>
            <person name="Zaccaron A.Z."/>
            <person name="Chen L.H."/>
            <person name="Samaras A."/>
            <person name="Stergiopoulos I."/>
        </authorList>
    </citation>
    <scope>NUCLEOTIDE SEQUENCE</scope>
    <source>
        <strain evidence="8">Race5_Kim</strain>
    </source>
</reference>
<dbReference type="SUPFAM" id="SSF51735">
    <property type="entry name" value="NAD(P)-binding Rossmann-fold domains"/>
    <property type="match status" value="1"/>
</dbReference>
<evidence type="ECO:0000313" key="9">
    <source>
        <dbReference type="Proteomes" id="UP000756132"/>
    </source>
</evidence>
<dbReference type="Proteomes" id="UP000756132">
    <property type="component" value="Chromosome 4"/>
</dbReference>
<feature type="compositionally biased region" description="Basic and acidic residues" evidence="5">
    <location>
        <begin position="323"/>
        <end position="338"/>
    </location>
</feature>
<dbReference type="KEGG" id="ffu:CLAFUR5_04317"/>
<dbReference type="NCBIfam" id="TIGR00745">
    <property type="entry name" value="apbA_panE"/>
    <property type="match status" value="1"/>
</dbReference>
<keyword evidence="2 4" id="KW-0521">NADP</keyword>
<dbReference type="OrthoDB" id="3609at2759"/>
<feature type="domain" description="Ketopantoate reductase C-terminal" evidence="7">
    <location>
        <begin position="189"/>
        <end position="318"/>
    </location>
</feature>
<dbReference type="SUPFAM" id="SSF48179">
    <property type="entry name" value="6-phosphogluconate dehydrogenase C-terminal domain-like"/>
    <property type="match status" value="1"/>
</dbReference>
<dbReference type="OMA" id="ICALSMC"/>
<evidence type="ECO:0000256" key="3">
    <source>
        <dbReference type="ARBA" id="ARBA00023002"/>
    </source>
</evidence>
<proteinExistence type="inferred from homology"/>
<dbReference type="InterPro" id="IPR013328">
    <property type="entry name" value="6PGD_dom2"/>
</dbReference>
<dbReference type="FunFam" id="1.10.1040.10:FF:000017">
    <property type="entry name" value="2-dehydropantoate 2-reductase"/>
    <property type="match status" value="1"/>
</dbReference>
<dbReference type="GeneID" id="71984195"/>
<comment type="similarity">
    <text evidence="1 4">Belongs to the ketopantoate reductase family.</text>
</comment>
<dbReference type="RefSeq" id="XP_047761423.1">
    <property type="nucleotide sequence ID" value="XM_047903465.1"/>
</dbReference>
<reference evidence="8" key="1">
    <citation type="submission" date="2021-12" db="EMBL/GenBank/DDBJ databases">
        <authorList>
            <person name="Zaccaron A."/>
            <person name="Stergiopoulos I."/>
        </authorList>
    </citation>
    <scope>NUCLEOTIDE SEQUENCE</scope>
    <source>
        <strain evidence="8">Race5_Kim</strain>
    </source>
</reference>
<dbReference type="InterPro" id="IPR008927">
    <property type="entry name" value="6-PGluconate_DH-like_C_sf"/>
</dbReference>
<dbReference type="GO" id="GO:0005737">
    <property type="term" value="C:cytoplasm"/>
    <property type="evidence" value="ECO:0007669"/>
    <property type="project" value="TreeGrafter"/>
</dbReference>
<comment type="function">
    <text evidence="4">Catalyzes the NADPH-dependent reduction of ketopantoate into pantoic acid.</text>
</comment>
<dbReference type="GO" id="GO:0015940">
    <property type="term" value="P:pantothenate biosynthetic process"/>
    <property type="evidence" value="ECO:0007669"/>
    <property type="project" value="InterPro"/>
</dbReference>
<dbReference type="InterPro" id="IPR013752">
    <property type="entry name" value="KPA_reductase"/>
</dbReference>
<dbReference type="AlphaFoldDB" id="A0A9Q8P8J0"/>
<dbReference type="InterPro" id="IPR003710">
    <property type="entry name" value="ApbA"/>
</dbReference>
<comment type="catalytic activity">
    <reaction evidence="4">
        <text>(R)-pantoate + NADP(+) = 2-dehydropantoate + NADPH + H(+)</text>
        <dbReference type="Rhea" id="RHEA:16233"/>
        <dbReference type="ChEBI" id="CHEBI:11561"/>
        <dbReference type="ChEBI" id="CHEBI:15378"/>
        <dbReference type="ChEBI" id="CHEBI:15980"/>
        <dbReference type="ChEBI" id="CHEBI:57783"/>
        <dbReference type="ChEBI" id="CHEBI:58349"/>
        <dbReference type="EC" id="1.1.1.169"/>
    </reaction>
</comment>